<dbReference type="NCBIfam" id="TIGR02595">
    <property type="entry name" value="PEP_CTERM"/>
    <property type="match status" value="1"/>
</dbReference>
<dbReference type="Pfam" id="PF07589">
    <property type="entry name" value="PEP-CTERM"/>
    <property type="match status" value="1"/>
</dbReference>
<comment type="caution">
    <text evidence="3">The sequence shown here is derived from an EMBL/GenBank/DDBJ whole genome shotgun (WGS) entry which is preliminary data.</text>
</comment>
<dbReference type="InterPro" id="IPR013424">
    <property type="entry name" value="Ice-binding_C"/>
</dbReference>
<feature type="chain" id="PRO_5022667101" description="Ice-binding protein C-terminal domain-containing protein" evidence="1">
    <location>
        <begin position="25"/>
        <end position="260"/>
    </location>
</feature>
<dbReference type="EMBL" id="SJPS01000001">
    <property type="protein sequence ID" value="TWU30347.1"/>
    <property type="molecule type" value="Genomic_DNA"/>
</dbReference>
<keyword evidence="1" id="KW-0732">Signal</keyword>
<sequence precursor="true">MKRSNILAAVCAAVALAGIGQVQAATLLSDDFESYVDTAALNAVWNEAPAGVGTLDTAFGNPGQSLAHGGGSSQKRVFAATTPSDSAPIIWEFDLYDDGDTGGKRLTGGLRDNGAAAPLGALLEMGRYNDLADPETGGVTLVGYGIRTVFVGGTPGNWVTFVGNPAIQQGWHHFKATVGETFINFELDLGDDGTVDAIRNIATTANAKPYNVARLGGPSDLSSPSGGNFDNISIRQIPEPASLLLMGLACVGLGCVRTRS</sequence>
<gene>
    <name evidence="3" type="ORF">Pla144_11330</name>
</gene>
<keyword evidence="4" id="KW-1185">Reference proteome</keyword>
<feature type="signal peptide" evidence="1">
    <location>
        <begin position="1"/>
        <end position="24"/>
    </location>
</feature>
<name>A0A5C6D3V4_9BACT</name>
<protein>
    <recommendedName>
        <fullName evidence="2">Ice-binding protein C-terminal domain-containing protein</fullName>
    </recommendedName>
</protein>
<feature type="domain" description="Ice-binding protein C-terminal" evidence="2">
    <location>
        <begin position="236"/>
        <end position="256"/>
    </location>
</feature>
<evidence type="ECO:0000256" key="1">
    <source>
        <dbReference type="SAM" id="SignalP"/>
    </source>
</evidence>
<evidence type="ECO:0000313" key="3">
    <source>
        <dbReference type="EMBL" id="TWU30347.1"/>
    </source>
</evidence>
<dbReference type="RefSeq" id="WP_197530398.1">
    <property type="nucleotide sequence ID" value="NZ_SJPS01000001.1"/>
</dbReference>
<dbReference type="Proteomes" id="UP000318437">
    <property type="component" value="Unassembled WGS sequence"/>
</dbReference>
<evidence type="ECO:0000313" key="4">
    <source>
        <dbReference type="Proteomes" id="UP000318437"/>
    </source>
</evidence>
<dbReference type="AlphaFoldDB" id="A0A5C6D3V4"/>
<proteinExistence type="predicted"/>
<organism evidence="3 4">
    <name type="scientific">Bythopirellula polymerisocia</name>
    <dbReference type="NCBI Taxonomy" id="2528003"/>
    <lineage>
        <taxon>Bacteria</taxon>
        <taxon>Pseudomonadati</taxon>
        <taxon>Planctomycetota</taxon>
        <taxon>Planctomycetia</taxon>
        <taxon>Pirellulales</taxon>
        <taxon>Lacipirellulaceae</taxon>
        <taxon>Bythopirellula</taxon>
    </lineage>
</organism>
<evidence type="ECO:0000259" key="2">
    <source>
        <dbReference type="Pfam" id="PF07589"/>
    </source>
</evidence>
<accession>A0A5C6D3V4</accession>
<reference evidence="3 4" key="1">
    <citation type="submission" date="2019-02" db="EMBL/GenBank/DDBJ databases">
        <title>Deep-cultivation of Planctomycetes and their phenomic and genomic characterization uncovers novel biology.</title>
        <authorList>
            <person name="Wiegand S."/>
            <person name="Jogler M."/>
            <person name="Boedeker C."/>
            <person name="Pinto D."/>
            <person name="Vollmers J."/>
            <person name="Rivas-Marin E."/>
            <person name="Kohn T."/>
            <person name="Peeters S.H."/>
            <person name="Heuer A."/>
            <person name="Rast P."/>
            <person name="Oberbeckmann S."/>
            <person name="Bunk B."/>
            <person name="Jeske O."/>
            <person name="Meyerdierks A."/>
            <person name="Storesund J.E."/>
            <person name="Kallscheuer N."/>
            <person name="Luecker S."/>
            <person name="Lage O.M."/>
            <person name="Pohl T."/>
            <person name="Merkel B.J."/>
            <person name="Hornburger P."/>
            <person name="Mueller R.-W."/>
            <person name="Bruemmer F."/>
            <person name="Labrenz M."/>
            <person name="Spormann A.M."/>
            <person name="Op Den Camp H."/>
            <person name="Overmann J."/>
            <person name="Amann R."/>
            <person name="Jetten M.S.M."/>
            <person name="Mascher T."/>
            <person name="Medema M.H."/>
            <person name="Devos D.P."/>
            <person name="Kaster A.-K."/>
            <person name="Ovreas L."/>
            <person name="Rohde M."/>
            <person name="Galperin M.Y."/>
            <person name="Jogler C."/>
        </authorList>
    </citation>
    <scope>NUCLEOTIDE SEQUENCE [LARGE SCALE GENOMIC DNA]</scope>
    <source>
        <strain evidence="3 4">Pla144</strain>
    </source>
</reference>